<comment type="caution">
    <text evidence="3">The sequence shown here is derived from an EMBL/GenBank/DDBJ whole genome shotgun (WGS) entry which is preliminary data.</text>
</comment>
<proteinExistence type="predicted"/>
<evidence type="ECO:0000313" key="4">
    <source>
        <dbReference type="Proteomes" id="UP000441754"/>
    </source>
</evidence>
<keyword evidence="2" id="KW-1133">Transmembrane helix</keyword>
<feature type="coiled-coil region" evidence="1">
    <location>
        <begin position="92"/>
        <end position="119"/>
    </location>
</feature>
<sequence>METLPIRIQILSIAGALVFMFVIARLIIKGRLREEYSILWIICTIILIVFSIWRRGLEQIALLLGVYYPPSLIFLAAIFAITLFLVHLSIVNSRMQESIKDLTHELAFLRKEVEKLRQKETVSATGIETPVNEK</sequence>
<evidence type="ECO:0000256" key="1">
    <source>
        <dbReference type="SAM" id="Coils"/>
    </source>
</evidence>
<gene>
    <name evidence="3" type="ORF">GJJ30_07410</name>
</gene>
<dbReference type="AlphaFoldDB" id="A0A7K0EH39"/>
<name>A0A7K0EH39_9BACT</name>
<keyword evidence="1" id="KW-0175">Coiled coil</keyword>
<protein>
    <submittedName>
        <fullName evidence="3">DUF2304 family protein</fullName>
    </submittedName>
</protein>
<keyword evidence="4" id="KW-1185">Reference proteome</keyword>
<feature type="transmembrane region" description="Helical" evidence="2">
    <location>
        <begin position="73"/>
        <end position="91"/>
    </location>
</feature>
<dbReference type="OrthoDB" id="677868at2"/>
<organism evidence="3 4">
    <name type="scientific">Larkinella terrae</name>
    <dbReference type="NCBI Taxonomy" id="2025311"/>
    <lineage>
        <taxon>Bacteria</taxon>
        <taxon>Pseudomonadati</taxon>
        <taxon>Bacteroidota</taxon>
        <taxon>Cytophagia</taxon>
        <taxon>Cytophagales</taxon>
        <taxon>Spirosomataceae</taxon>
        <taxon>Larkinella</taxon>
    </lineage>
</organism>
<evidence type="ECO:0000256" key="2">
    <source>
        <dbReference type="SAM" id="Phobius"/>
    </source>
</evidence>
<accession>A0A7K0EH39</accession>
<evidence type="ECO:0000313" key="3">
    <source>
        <dbReference type="EMBL" id="MRS61114.1"/>
    </source>
</evidence>
<reference evidence="3 4" key="1">
    <citation type="journal article" date="2018" name="Antonie Van Leeuwenhoek">
        <title>Larkinella terrae sp. nov., isolated from soil on Jeju Island, South Korea.</title>
        <authorList>
            <person name="Ten L.N."/>
            <person name="Jeon J."/>
            <person name="Park S.J."/>
            <person name="Park S."/>
            <person name="Lee S.Y."/>
            <person name="Kim M.K."/>
            <person name="Jung H.Y."/>
        </authorList>
    </citation>
    <scope>NUCLEOTIDE SEQUENCE [LARGE SCALE GENOMIC DNA]</scope>
    <source>
        <strain evidence="3 4">KCTC 52001</strain>
    </source>
</reference>
<keyword evidence="2" id="KW-0812">Transmembrane</keyword>
<dbReference type="Pfam" id="PF10066">
    <property type="entry name" value="DUF2304"/>
    <property type="match status" value="1"/>
</dbReference>
<feature type="transmembrane region" description="Helical" evidence="2">
    <location>
        <begin position="6"/>
        <end position="24"/>
    </location>
</feature>
<dbReference type="EMBL" id="WJXZ01000004">
    <property type="protein sequence ID" value="MRS61114.1"/>
    <property type="molecule type" value="Genomic_DNA"/>
</dbReference>
<dbReference type="InterPro" id="IPR019277">
    <property type="entry name" value="DUF2304"/>
</dbReference>
<dbReference type="Proteomes" id="UP000441754">
    <property type="component" value="Unassembled WGS sequence"/>
</dbReference>
<feature type="transmembrane region" description="Helical" evidence="2">
    <location>
        <begin position="36"/>
        <end position="53"/>
    </location>
</feature>
<dbReference type="RefSeq" id="WP_154174524.1">
    <property type="nucleotide sequence ID" value="NZ_WJXZ01000004.1"/>
</dbReference>
<keyword evidence="2" id="KW-0472">Membrane</keyword>